<evidence type="ECO:0000313" key="8">
    <source>
        <dbReference type="Proteomes" id="UP000289200"/>
    </source>
</evidence>
<dbReference type="InterPro" id="IPR054712">
    <property type="entry name" value="Cas3-like_dom"/>
</dbReference>
<feature type="domain" description="HD Cas3-type" evidence="6">
    <location>
        <begin position="717"/>
        <end position="894"/>
    </location>
</feature>
<sequence length="918" mass="100546">MTDGLFFDSGFEALTGHSPMPWQRRLFAELHAGRIPDALDLPTGLGKTSVMAIWLLALAAQAAAGRPSLPRRLVYVVDRRTVVDQATDTAERMRKAVLSAAPDTPARPVRDALRSLCVAPEETPLAISTLRGEHADNREWQADPARPGIVVGTVDMIGSRLLFSGYGVSRGMRPFHAGLIGHDTLLVLDEAHLCPAFEALLRAIVGDPAFKPAVELPAPTSRLVSLSATGRSRGDVFRLAPEDESHGVVKMRREARKLLNLDNLQAGRKLEEVLATKAIARLQEGPARVVVFCNSRTIAQAVATNLRKYEAKEKNGLAILLMTGARRGHERAELAEALRRSGYVADDWSPAVTPTILVATSAGEVGVDLDADHMVCDLVACERMIQRLGRVNRRGGDSRCAFIDVVVPPPTKGSKTESDADASARVLRWRAALEALPHVDGAGHEASPAAFVALKAAQPALIESATTPEPLHPALTRALVDDWSMTSLDDHSGRPEIQPWLRGWIEDEEPQTRVIWRERLPWRGGRDFDAETAAAFFDAAPPHLHETLEAETAVVLDVLESRVNKAMERRGPDTPLVAESTPALIVLDRRGKPVSGWTLGDLAKCLFTKRSRQDLGADLRFGTAVVWAGLGGLDQSGLLTADDIETIVPCLDNDWIGDARAEAIMENIGYRVLTFADELPQGWRETFRLVLVDDDEDRPDGIVVAERIAEPGRSNEISACQQTLTDHRAAIVAEVQRIGALLGLSPSSIDVLVHAALRHDDGKACVRWQRYAGQRSFRPGRDEPLAKFTGRGDWRLLQIEDHVYRHEFGSLLAAERDPVLGTLSQEARDLVLHLIASHHGNARPVIAAVVDEAPPSVSADHARDVALRFARMQRRWGPWGLAWWEALLRGADHRASRRLDVTKGRPLDPVKRTVVERA</sequence>
<dbReference type="SMART" id="SM00487">
    <property type="entry name" value="DEXDc"/>
    <property type="match status" value="1"/>
</dbReference>
<dbReference type="InterPro" id="IPR027417">
    <property type="entry name" value="P-loop_NTPase"/>
</dbReference>
<reference evidence="8" key="1">
    <citation type="submission" date="2018-10" db="EMBL/GenBank/DDBJ databases">
        <authorList>
            <person name="Peiro R."/>
            <person name="Begona"/>
            <person name="Cbmso G."/>
            <person name="Lopez M."/>
            <person name="Gonzalez S."/>
            <person name="Sacristan E."/>
            <person name="Castillo E."/>
        </authorList>
    </citation>
    <scope>NUCLEOTIDE SEQUENCE [LARGE SCALE GENOMIC DNA]</scope>
</reference>
<dbReference type="OrthoDB" id="9815222at2"/>
<dbReference type="SUPFAM" id="SSF52540">
    <property type="entry name" value="P-loop containing nucleoside triphosphate hydrolases"/>
    <property type="match status" value="1"/>
</dbReference>
<dbReference type="GO" id="GO:0016787">
    <property type="term" value="F:hydrolase activity"/>
    <property type="evidence" value="ECO:0007669"/>
    <property type="project" value="UniProtKB-KW"/>
</dbReference>
<dbReference type="SMART" id="SM00490">
    <property type="entry name" value="HELICc"/>
    <property type="match status" value="1"/>
</dbReference>
<evidence type="ECO:0000256" key="2">
    <source>
        <dbReference type="ARBA" id="ARBA00022801"/>
    </source>
</evidence>
<evidence type="ECO:0000313" key="7">
    <source>
        <dbReference type="EMBL" id="VCU07046.1"/>
    </source>
</evidence>
<dbReference type="InterPro" id="IPR014001">
    <property type="entry name" value="Helicase_ATP-bd"/>
</dbReference>
<dbReference type="GO" id="GO:0004386">
    <property type="term" value="F:helicase activity"/>
    <property type="evidence" value="ECO:0007669"/>
    <property type="project" value="UniProtKB-KW"/>
</dbReference>
<dbReference type="AlphaFoldDB" id="A0A3S4CEG5"/>
<protein>
    <recommendedName>
        <fullName evidence="6">HD Cas3-type domain-containing protein</fullName>
    </recommendedName>
</protein>
<dbReference type="Gene3D" id="3.40.50.300">
    <property type="entry name" value="P-loop containing nucleotide triphosphate hydrolases"/>
    <property type="match status" value="2"/>
</dbReference>
<keyword evidence="8" id="KW-1185">Reference proteome</keyword>
<gene>
    <name evidence="7" type="ORF">RHODGE_RHODGE_00136</name>
</gene>
<dbReference type="InterPro" id="IPR013444">
    <property type="entry name" value="Helicase_Cas3_CRISPR-ass_Anaes"/>
</dbReference>
<keyword evidence="4" id="KW-0067">ATP-binding</keyword>
<keyword evidence="3" id="KW-0347">Helicase</keyword>
<keyword evidence="1" id="KW-0547">Nucleotide-binding</keyword>
<dbReference type="Proteomes" id="UP000289200">
    <property type="component" value="Unassembled WGS sequence"/>
</dbReference>
<organism evidence="7 8">
    <name type="scientific">Rhodoplanes serenus</name>
    <dbReference type="NCBI Taxonomy" id="200615"/>
    <lineage>
        <taxon>Bacteria</taxon>
        <taxon>Pseudomonadati</taxon>
        <taxon>Pseudomonadota</taxon>
        <taxon>Alphaproteobacteria</taxon>
        <taxon>Hyphomicrobiales</taxon>
        <taxon>Nitrobacteraceae</taxon>
        <taxon>Rhodoplanes</taxon>
    </lineage>
</organism>
<accession>A0A3S4CEG5</accession>
<evidence type="ECO:0000256" key="1">
    <source>
        <dbReference type="ARBA" id="ARBA00022741"/>
    </source>
</evidence>
<dbReference type="EMBL" id="UWOC01000010">
    <property type="protein sequence ID" value="VCU07046.1"/>
    <property type="molecule type" value="Genomic_DNA"/>
</dbReference>
<evidence type="ECO:0000256" key="3">
    <source>
        <dbReference type="ARBA" id="ARBA00022806"/>
    </source>
</evidence>
<evidence type="ECO:0000256" key="4">
    <source>
        <dbReference type="ARBA" id="ARBA00022840"/>
    </source>
</evidence>
<dbReference type="Pfam" id="PF22590">
    <property type="entry name" value="Cas3-like_C_2"/>
    <property type="match status" value="1"/>
</dbReference>
<evidence type="ECO:0000256" key="5">
    <source>
        <dbReference type="ARBA" id="ARBA00023118"/>
    </source>
</evidence>
<dbReference type="GO" id="GO:0051607">
    <property type="term" value="P:defense response to virus"/>
    <property type="evidence" value="ECO:0007669"/>
    <property type="project" value="UniProtKB-KW"/>
</dbReference>
<dbReference type="InterPro" id="IPR006483">
    <property type="entry name" value="CRISPR-assoc_Cas3_HD"/>
</dbReference>
<dbReference type="RefSeq" id="WP_129607240.1">
    <property type="nucleotide sequence ID" value="NZ_UWOC01000010.1"/>
</dbReference>
<evidence type="ECO:0000259" key="6">
    <source>
        <dbReference type="PROSITE" id="PS51643"/>
    </source>
</evidence>
<dbReference type="NCBIfam" id="TIGR02621">
    <property type="entry name" value="cas3_GSU0051"/>
    <property type="match status" value="1"/>
</dbReference>
<proteinExistence type="predicted"/>
<name>A0A3S4CEG5_9BRAD</name>
<comment type="caution">
    <text evidence="7">The sequence shown here is derived from an EMBL/GenBank/DDBJ whole genome shotgun (WGS) entry which is preliminary data.</text>
</comment>
<dbReference type="PROSITE" id="PS51643">
    <property type="entry name" value="HD_CAS3"/>
    <property type="match status" value="1"/>
</dbReference>
<keyword evidence="2" id="KW-0378">Hydrolase</keyword>
<keyword evidence="5" id="KW-0051">Antiviral defense</keyword>
<dbReference type="InterPro" id="IPR001650">
    <property type="entry name" value="Helicase_C-like"/>
</dbReference>
<dbReference type="GO" id="GO:0005524">
    <property type="term" value="F:ATP binding"/>
    <property type="evidence" value="ECO:0007669"/>
    <property type="project" value="UniProtKB-KW"/>
</dbReference>